<comment type="subcellular location">
    <subcellularLocation>
        <location evidence="2">Golgi apparatus membrane</location>
        <topology evidence="2">Single-pass type II membrane protein</topology>
    </subcellularLocation>
</comment>
<sequence>MFLLNFDSFQLKLKFLLTINCALSCHVYHDPSFFPIYGQHVMLNPKNFFDESKAQGHLRHIQSNVIGEGDDQINKHRRDKIREMMVHAWTGYKKYAWGANELRPVSKKPYNEGIFGKNEIGLTIIDALDTLYVMGLTNEYEEAKMWIENNFTLDKYQGYFDTFEGNIRLIGSFLSMYGLTQDPMFKEKAKYVVDKILPIFETKTGIPKALIDFNTNLTKNYDYAYGGNSILSQYGSFHLEFSYLSKITGYATYLNIVEKIRKFIFNSNKPYDLYPIYIDSDDGEWGLKYISIGSNGDSFYEYLLKSWILSGYEDELSKNMFVNSMKAIQRHLIGTSHGNDVTYLGFLKFGELEPKMDHLSCFAGALFSLAGNTLNNSEYLNLAEKITDTCHASYVKSETGLGPEQFWFLHDPKYHAQAVKFDESRFALRPETIESYFYLYRITKNQKYRDWGWDFVLSLEKYCKTPHGYSGIKNVYDIKSDKDDIQQSFFLAETLKYLYLLYSNDSLLSLNEWVFNTEGHPLPINGEI</sequence>
<evidence type="ECO:0000313" key="22">
    <source>
        <dbReference type="EMBL" id="SSX12725.1"/>
    </source>
</evidence>
<dbReference type="GO" id="GO:0005975">
    <property type="term" value="P:carbohydrate metabolic process"/>
    <property type="evidence" value="ECO:0007669"/>
    <property type="project" value="InterPro"/>
</dbReference>
<evidence type="ECO:0000256" key="5">
    <source>
        <dbReference type="ARBA" id="ARBA00022692"/>
    </source>
</evidence>
<evidence type="ECO:0000256" key="1">
    <source>
        <dbReference type="ARBA" id="ARBA00001913"/>
    </source>
</evidence>
<evidence type="ECO:0000256" key="21">
    <source>
        <dbReference type="RuleBase" id="RU361193"/>
    </source>
</evidence>
<dbReference type="VEuPathDB" id="VectorBase:CSON004580"/>
<comment type="catalytic activity">
    <reaction evidence="17">
        <text>N(4)-(alpha-D-Man-(1-&gt;2)-alpha-D-Man-(1-&gt;2)-alpha-D-Man-(1-&gt;3)-[alpha-D-Man-(1-&gt;2)-alpha-D-Man-(1-&gt;3)-[alpha-D-Man-(1-&gt;2)-alpha-D-Man-(1-&gt;6)]-alpha-D-Man-(1-&gt;6)]-beta-D-Man-(1-&gt;4)-beta-D-GlcNAc-(1-&gt;4)-beta-D-GlcNAc)-L-asparaginyl-[protein] (N-glucan mannose isomer 9A1,2,3B1,2,3) + 4 H2O = N(4)-(alpha-D-Man-(1-&gt;3)-[alpha-D-Man-(1-&gt;3)-[alpha-D-Man-(1-&gt;6)]-alpha-D-Man-(1-&gt;6)]-beta-D-Man-(1-&gt;4)-beta-D-GlcNAc-(1-&gt;4)-beta-D-GlcNAc)-L-asparaginyl-[protein] (N-glucan mannose isomer 5A1,2) + 4 beta-D-mannose</text>
        <dbReference type="Rhea" id="RHEA:56008"/>
        <dbReference type="Rhea" id="RHEA-COMP:14356"/>
        <dbReference type="Rhea" id="RHEA-COMP:14367"/>
        <dbReference type="ChEBI" id="CHEBI:15377"/>
        <dbReference type="ChEBI" id="CHEBI:28563"/>
        <dbReference type="ChEBI" id="CHEBI:59087"/>
        <dbReference type="ChEBI" id="CHEBI:139493"/>
        <dbReference type="EC" id="3.2.1.113"/>
    </reaction>
</comment>
<dbReference type="InterPro" id="IPR001382">
    <property type="entry name" value="Glyco_hydro_47"/>
</dbReference>
<evidence type="ECO:0000256" key="6">
    <source>
        <dbReference type="ARBA" id="ARBA00022723"/>
    </source>
</evidence>
<reference evidence="23" key="2">
    <citation type="submission" date="2018-07" db="EMBL/GenBank/DDBJ databases">
        <authorList>
            <person name="Quirk P.G."/>
            <person name="Krulwich T.A."/>
        </authorList>
    </citation>
    <scope>NUCLEOTIDE SEQUENCE</scope>
</reference>
<keyword evidence="11" id="KW-0333">Golgi apparatus</keyword>
<keyword evidence="8 19" id="KW-0106">Calcium</keyword>
<dbReference type="EMBL" id="UFQT01001929">
    <property type="protein sequence ID" value="SSX32167.1"/>
    <property type="molecule type" value="Genomic_DNA"/>
</dbReference>
<dbReference type="Pfam" id="PF01532">
    <property type="entry name" value="Glyco_hydro_47"/>
    <property type="match status" value="1"/>
</dbReference>
<evidence type="ECO:0000256" key="18">
    <source>
        <dbReference type="PIRSR" id="PIRSR601382-1"/>
    </source>
</evidence>
<evidence type="ECO:0000256" key="12">
    <source>
        <dbReference type="ARBA" id="ARBA00023136"/>
    </source>
</evidence>
<proteinExistence type="inferred from homology"/>
<keyword evidence="7 21" id="KW-0378">Hydrolase</keyword>
<evidence type="ECO:0000256" key="13">
    <source>
        <dbReference type="ARBA" id="ARBA00023157"/>
    </source>
</evidence>
<evidence type="ECO:0000256" key="14">
    <source>
        <dbReference type="ARBA" id="ARBA00023180"/>
    </source>
</evidence>
<dbReference type="EC" id="3.2.1.-" evidence="21"/>
<dbReference type="SUPFAM" id="SSF48225">
    <property type="entry name" value="Seven-hairpin glycosidases"/>
    <property type="match status" value="1"/>
</dbReference>
<dbReference type="InterPro" id="IPR050749">
    <property type="entry name" value="Glycosyl_Hydrolase_47"/>
</dbReference>
<dbReference type="InterPro" id="IPR012341">
    <property type="entry name" value="6hp_glycosidase-like_sf"/>
</dbReference>
<evidence type="ECO:0000256" key="4">
    <source>
        <dbReference type="ARBA" id="ARBA00007658"/>
    </source>
</evidence>
<evidence type="ECO:0000256" key="8">
    <source>
        <dbReference type="ARBA" id="ARBA00022837"/>
    </source>
</evidence>
<keyword evidence="12" id="KW-0472">Membrane</keyword>
<evidence type="ECO:0000256" key="15">
    <source>
        <dbReference type="ARBA" id="ARBA00023295"/>
    </source>
</evidence>
<dbReference type="GO" id="GO:0006491">
    <property type="term" value="P:N-glycan processing"/>
    <property type="evidence" value="ECO:0007669"/>
    <property type="project" value="UniProtKB-ARBA"/>
</dbReference>
<feature type="active site" evidence="18">
    <location>
        <position position="431"/>
    </location>
</feature>
<dbReference type="InterPro" id="IPR036026">
    <property type="entry name" value="Seven-hairpin_glycosidases"/>
</dbReference>
<comment type="pathway">
    <text evidence="3">Protein modification; protein glycosylation.</text>
</comment>
<dbReference type="PANTHER" id="PTHR11742">
    <property type="entry name" value="MANNOSYL-OLIGOSACCHARIDE ALPHA-1,2-MANNOSIDASE-RELATED"/>
    <property type="match status" value="1"/>
</dbReference>
<evidence type="ECO:0000313" key="23">
    <source>
        <dbReference type="EMBL" id="SSX32167.1"/>
    </source>
</evidence>
<dbReference type="GO" id="GO:0000139">
    <property type="term" value="C:Golgi membrane"/>
    <property type="evidence" value="ECO:0007669"/>
    <property type="project" value="UniProtKB-SubCell"/>
</dbReference>
<dbReference type="GO" id="GO:0004571">
    <property type="term" value="F:mannosyl-oligosaccharide 1,2-alpha-mannosidase activity"/>
    <property type="evidence" value="ECO:0007669"/>
    <property type="project" value="UniProtKB-EC"/>
</dbReference>
<evidence type="ECO:0000256" key="9">
    <source>
        <dbReference type="ARBA" id="ARBA00022968"/>
    </source>
</evidence>
<keyword evidence="5" id="KW-0812">Transmembrane</keyword>
<evidence type="ECO:0000256" key="16">
    <source>
        <dbReference type="ARBA" id="ARBA00047669"/>
    </source>
</evidence>
<evidence type="ECO:0000256" key="2">
    <source>
        <dbReference type="ARBA" id="ARBA00004323"/>
    </source>
</evidence>
<evidence type="ECO:0000256" key="3">
    <source>
        <dbReference type="ARBA" id="ARBA00004922"/>
    </source>
</evidence>
<dbReference type="GO" id="GO:0005783">
    <property type="term" value="C:endoplasmic reticulum"/>
    <property type="evidence" value="ECO:0007669"/>
    <property type="project" value="TreeGrafter"/>
</dbReference>
<keyword evidence="13 20" id="KW-1015">Disulfide bond</keyword>
<keyword evidence="15 21" id="KW-0326">Glycosidase</keyword>
<dbReference type="GO" id="GO:0005509">
    <property type="term" value="F:calcium ion binding"/>
    <property type="evidence" value="ECO:0007669"/>
    <property type="project" value="InterPro"/>
</dbReference>
<evidence type="ECO:0000256" key="17">
    <source>
        <dbReference type="ARBA" id="ARBA00048605"/>
    </source>
</evidence>
<feature type="disulfide bond" evidence="20">
    <location>
        <begin position="361"/>
        <end position="390"/>
    </location>
</feature>
<evidence type="ECO:0000256" key="10">
    <source>
        <dbReference type="ARBA" id="ARBA00022989"/>
    </source>
</evidence>
<dbReference type="PRINTS" id="PR00747">
    <property type="entry name" value="GLYHDRLASE47"/>
</dbReference>
<evidence type="ECO:0000256" key="20">
    <source>
        <dbReference type="PIRSR" id="PIRSR601382-3"/>
    </source>
</evidence>
<dbReference type="EMBL" id="UFQS01001929">
    <property type="protein sequence ID" value="SSX12725.1"/>
    <property type="molecule type" value="Genomic_DNA"/>
</dbReference>
<reference evidence="22" key="1">
    <citation type="submission" date="2018-04" db="EMBL/GenBank/DDBJ databases">
        <authorList>
            <person name="Go L.Y."/>
            <person name="Mitchell J.A."/>
        </authorList>
    </citation>
    <scope>NUCLEOTIDE SEQUENCE</scope>
    <source>
        <tissue evidence="22">Whole organism</tissue>
    </source>
</reference>
<gene>
    <name evidence="22" type="primary">CSON004580</name>
</gene>
<evidence type="ECO:0000256" key="11">
    <source>
        <dbReference type="ARBA" id="ARBA00023034"/>
    </source>
</evidence>
<name>A0A336L8C7_CULSO</name>
<dbReference type="AlphaFoldDB" id="A0A336L8C7"/>
<feature type="active site" description="Proton donor" evidence="18">
    <location>
        <position position="404"/>
    </location>
</feature>
<keyword evidence="9" id="KW-0735">Signal-anchor</keyword>
<feature type="active site" evidence="18">
    <location>
        <position position="297"/>
    </location>
</feature>
<keyword evidence="10" id="KW-1133">Transmembrane helix</keyword>
<keyword evidence="14" id="KW-0325">Glycoprotein</keyword>
<comment type="catalytic activity">
    <reaction evidence="16">
        <text>N(4)-(alpha-D-Man-(1-&gt;2)-alpha-D-Man-(1-&gt;2)-alpha-D-Man-(1-&gt;3)-[alpha-D-Man-(1-&gt;3)-[alpha-D-Man-(1-&gt;2)-alpha-D-Man-(1-&gt;6)]-alpha-D-Man-(1-&gt;6)]-beta-D-Man-(1-&gt;4)-beta-D-GlcNAc-(1-&gt;4)-beta-D-GlcNAc)-L-asparaginyl-[protein] (N-glucan mannose isomer 8A1,2,3B1,3) + 3 H2O = N(4)-(alpha-D-Man-(1-&gt;3)-[alpha-D-Man-(1-&gt;3)-[alpha-D-Man-(1-&gt;6)]-alpha-D-Man-(1-&gt;6)]-beta-D-Man-(1-&gt;4)-beta-D-GlcNAc-(1-&gt;4)-beta-D-GlcNAc)-L-asparaginyl-[protein] (N-glucan mannose isomer 5A1,2) + 3 beta-D-mannose</text>
        <dbReference type="Rhea" id="RHEA:56028"/>
        <dbReference type="Rhea" id="RHEA-COMP:14358"/>
        <dbReference type="Rhea" id="RHEA-COMP:14367"/>
        <dbReference type="ChEBI" id="CHEBI:15377"/>
        <dbReference type="ChEBI" id="CHEBI:28563"/>
        <dbReference type="ChEBI" id="CHEBI:59087"/>
        <dbReference type="ChEBI" id="CHEBI:60628"/>
        <dbReference type="EC" id="3.2.1.113"/>
    </reaction>
</comment>
<comment type="similarity">
    <text evidence="4 21">Belongs to the glycosyl hydrolase 47 family.</text>
</comment>
<evidence type="ECO:0000256" key="19">
    <source>
        <dbReference type="PIRSR" id="PIRSR601382-2"/>
    </source>
</evidence>
<feature type="binding site" evidence="19">
    <location>
        <position position="517"/>
    </location>
    <ligand>
        <name>Ca(2+)</name>
        <dbReference type="ChEBI" id="CHEBI:29108"/>
    </ligand>
</feature>
<dbReference type="FunFam" id="1.50.10.10:FF:000017">
    <property type="entry name" value="alpha-1,2-Mannosidase"/>
    <property type="match status" value="1"/>
</dbReference>
<accession>A0A336L8C7</accession>
<protein>
    <recommendedName>
        <fullName evidence="21">alpha-1,2-Mannosidase</fullName>
        <ecNumber evidence="21">3.2.1.-</ecNumber>
    </recommendedName>
</protein>
<comment type="cofactor">
    <cofactor evidence="1 19">
        <name>Ca(2+)</name>
        <dbReference type="ChEBI" id="CHEBI:29108"/>
    </cofactor>
</comment>
<dbReference type="Gene3D" id="1.50.10.10">
    <property type="match status" value="1"/>
</dbReference>
<dbReference type="PANTHER" id="PTHR11742:SF6">
    <property type="entry name" value="MANNOSYL-OLIGOSACCHARIDE ALPHA-1,2-MANNOSIDASE IA-RELATED"/>
    <property type="match status" value="1"/>
</dbReference>
<keyword evidence="6 19" id="KW-0479">Metal-binding</keyword>
<feature type="active site" description="Proton donor" evidence="18">
    <location>
        <position position="164"/>
    </location>
</feature>
<evidence type="ECO:0000256" key="7">
    <source>
        <dbReference type="ARBA" id="ARBA00022801"/>
    </source>
</evidence>
<organism evidence="22">
    <name type="scientific">Culicoides sonorensis</name>
    <name type="common">Biting midge</name>
    <dbReference type="NCBI Taxonomy" id="179676"/>
    <lineage>
        <taxon>Eukaryota</taxon>
        <taxon>Metazoa</taxon>
        <taxon>Ecdysozoa</taxon>
        <taxon>Arthropoda</taxon>
        <taxon>Hexapoda</taxon>
        <taxon>Insecta</taxon>
        <taxon>Pterygota</taxon>
        <taxon>Neoptera</taxon>
        <taxon>Endopterygota</taxon>
        <taxon>Diptera</taxon>
        <taxon>Nematocera</taxon>
        <taxon>Chironomoidea</taxon>
        <taxon>Ceratopogonidae</taxon>
        <taxon>Ceratopogoninae</taxon>
        <taxon>Culicoides</taxon>
        <taxon>Monoculicoides</taxon>
    </lineage>
</organism>